<dbReference type="PANTHER" id="PTHR48100">
    <property type="entry name" value="BROAD-SPECIFICITY PHOSPHATASE YOR283W-RELATED"/>
    <property type="match status" value="1"/>
</dbReference>
<feature type="compositionally biased region" description="Basic and acidic residues" evidence="1">
    <location>
        <begin position="39"/>
        <end position="54"/>
    </location>
</feature>
<accession>A0A0F7UD29</accession>
<feature type="region of interest" description="Disordered" evidence="1">
    <location>
        <begin position="524"/>
        <end position="560"/>
    </location>
</feature>
<sequence length="707" mass="77161">MTPQQHSSPVGASQQASLSSPPTGRTEEGDRPIYLYLLRHAEGSHNKGAKERKPGQSRTSIFRSPEHFDARLSAKGKAQCADAAARMPAPLRAALAARLGDTTDLPGKAVKESHENSTGDNTEDDTEEKRARGEGSDRGSEEAGAAGQEGERKSVHLEKFSVVLCTSTLRRALETGHLVVQRAVDILRNEEEQKTDEGRARDAESMRDKTTEGEESEGGLTVQTIPTFAIEDLREWSGGGHICDGRHSTRELREFCAPRFSNLSFIVDKDEDALPPSMPRESRADVERRCFAFLRFLVSLATETSPLVCPSLSTSASPSGFASEPHSPRQRRRLSSSLSSLSSFSSPSPAPLHVMCVVHSAWTRHLLAALGLFDPSERGLKNCEWRRISTSVAKLRRALQKVCLPPAPPLPASLARPRRFPLSLQAASSPSESPSLLAGSLRESSGIAETRTVPSLAEFLDAVPRDPFSLLVFPPSAAVDVASDRACKDAPSAMSRGSLSLAVRRAEEAIRAWSQLHQYVPELGKKRRTNENRREAAGCEGKEGSDGKQTETAASPPFAERRRQLEEELARLRLLDSEEGRRREVVTDATMCLRPVNEDTETGRWEVVAKERVHRQACLLLVFPRAVEATERHVAECAPPAGAPSSPSAGEETAGAFLPPNRQSSESPEEAETAEREREEEIFDICSNLLPSTSGVDVVYRLNILSL</sequence>
<dbReference type="InterPro" id="IPR029033">
    <property type="entry name" value="His_PPase_superfam"/>
</dbReference>
<reference evidence="2" key="1">
    <citation type="journal article" date="2015" name="PLoS ONE">
        <title>Comprehensive Evaluation of Toxoplasma gondii VEG and Neospora caninum LIV Genomes with Tachyzoite Stage Transcriptome and Proteome Defines Novel Transcript Features.</title>
        <authorList>
            <person name="Ramaprasad A."/>
            <person name="Mourier T."/>
            <person name="Naeem R."/>
            <person name="Malas T.B."/>
            <person name="Moussa E."/>
            <person name="Panigrahi A."/>
            <person name="Vermont S.J."/>
            <person name="Otto T.D."/>
            <person name="Wastling J."/>
            <person name="Pain A."/>
        </authorList>
    </citation>
    <scope>NUCLEOTIDE SEQUENCE</scope>
    <source>
        <strain evidence="2">Liverpool</strain>
    </source>
</reference>
<dbReference type="GO" id="GO:0005737">
    <property type="term" value="C:cytoplasm"/>
    <property type="evidence" value="ECO:0007669"/>
    <property type="project" value="TreeGrafter"/>
</dbReference>
<feature type="region of interest" description="Disordered" evidence="1">
    <location>
        <begin position="638"/>
        <end position="679"/>
    </location>
</feature>
<feature type="compositionally biased region" description="Polar residues" evidence="1">
    <location>
        <begin position="310"/>
        <end position="320"/>
    </location>
</feature>
<feature type="compositionally biased region" description="Basic and acidic residues" evidence="1">
    <location>
        <begin position="529"/>
        <end position="549"/>
    </location>
</feature>
<feature type="compositionally biased region" description="Low complexity" evidence="1">
    <location>
        <begin position="638"/>
        <end position="650"/>
    </location>
</feature>
<dbReference type="GO" id="GO:0016791">
    <property type="term" value="F:phosphatase activity"/>
    <property type="evidence" value="ECO:0007669"/>
    <property type="project" value="TreeGrafter"/>
</dbReference>
<gene>
    <name evidence="2" type="ORF">BN1204_035800</name>
</gene>
<dbReference type="Gene3D" id="3.40.50.1240">
    <property type="entry name" value="Phosphoglycerate mutase-like"/>
    <property type="match status" value="1"/>
</dbReference>
<feature type="region of interest" description="Disordered" evidence="1">
    <location>
        <begin position="1"/>
        <end position="81"/>
    </location>
</feature>
<dbReference type="PANTHER" id="PTHR48100:SF1">
    <property type="entry name" value="HISTIDINE PHOSPHATASE FAMILY PROTEIN-RELATED"/>
    <property type="match status" value="1"/>
</dbReference>
<feature type="compositionally biased region" description="Basic and acidic residues" evidence="1">
    <location>
        <begin position="127"/>
        <end position="141"/>
    </location>
</feature>
<name>A0A0F7UD29_NEOCL</name>
<protein>
    <submittedName>
        <fullName evidence="2">Phosphoglycerate mutase family protein</fullName>
    </submittedName>
</protein>
<feature type="region of interest" description="Disordered" evidence="1">
    <location>
        <begin position="191"/>
        <end position="218"/>
    </location>
</feature>
<evidence type="ECO:0000256" key="1">
    <source>
        <dbReference type="SAM" id="MobiDB-lite"/>
    </source>
</evidence>
<dbReference type="EMBL" id="LN714483">
    <property type="protein sequence ID" value="CEL67793.1"/>
    <property type="molecule type" value="Genomic_DNA"/>
</dbReference>
<evidence type="ECO:0000313" key="2">
    <source>
        <dbReference type="EMBL" id="CEL67793.1"/>
    </source>
</evidence>
<dbReference type="AlphaFoldDB" id="A0A0F7UD29"/>
<feature type="region of interest" description="Disordered" evidence="1">
    <location>
        <begin position="310"/>
        <end position="329"/>
    </location>
</feature>
<proteinExistence type="predicted"/>
<dbReference type="SUPFAM" id="SSF53254">
    <property type="entry name" value="Phosphoglycerate mutase-like"/>
    <property type="match status" value="1"/>
</dbReference>
<feature type="region of interest" description="Disordered" evidence="1">
    <location>
        <begin position="103"/>
        <end position="152"/>
    </location>
</feature>
<organism evidence="2">
    <name type="scientific">Neospora caninum (strain Liverpool)</name>
    <dbReference type="NCBI Taxonomy" id="572307"/>
    <lineage>
        <taxon>Eukaryota</taxon>
        <taxon>Sar</taxon>
        <taxon>Alveolata</taxon>
        <taxon>Apicomplexa</taxon>
        <taxon>Conoidasida</taxon>
        <taxon>Coccidia</taxon>
        <taxon>Eucoccidiorida</taxon>
        <taxon>Eimeriorina</taxon>
        <taxon>Sarcocystidae</taxon>
        <taxon>Neospora</taxon>
    </lineage>
</organism>
<feature type="compositionally biased region" description="Polar residues" evidence="1">
    <location>
        <begin position="1"/>
        <end position="23"/>
    </location>
</feature>
<dbReference type="InterPro" id="IPR050275">
    <property type="entry name" value="PGM_Phosphatase"/>
</dbReference>
<feature type="compositionally biased region" description="Basic and acidic residues" evidence="1">
    <location>
        <begin position="191"/>
        <end position="212"/>
    </location>
</feature>